<keyword evidence="1" id="KW-0805">Transcription regulation</keyword>
<keyword evidence="3" id="KW-0804">Transcription</keyword>
<organism evidence="5 6">
    <name type="scientific">Opacimonas viscosa</name>
    <dbReference type="NCBI Taxonomy" id="2961944"/>
    <lineage>
        <taxon>Bacteria</taxon>
        <taxon>Pseudomonadati</taxon>
        <taxon>Pseudomonadota</taxon>
        <taxon>Gammaproteobacteria</taxon>
        <taxon>Alteromonadales</taxon>
        <taxon>Alteromonadaceae</taxon>
        <taxon>Opacimonas</taxon>
    </lineage>
</organism>
<keyword evidence="2 5" id="KW-0238">DNA-binding</keyword>
<dbReference type="CDD" id="cd01392">
    <property type="entry name" value="HTH_LacI"/>
    <property type="match status" value="1"/>
</dbReference>
<dbReference type="Pfam" id="PF13377">
    <property type="entry name" value="Peripla_BP_3"/>
    <property type="match status" value="1"/>
</dbReference>
<dbReference type="PANTHER" id="PTHR30146">
    <property type="entry name" value="LACI-RELATED TRANSCRIPTIONAL REPRESSOR"/>
    <property type="match status" value="1"/>
</dbReference>
<dbReference type="Pfam" id="PF00356">
    <property type="entry name" value="LacI"/>
    <property type="match status" value="1"/>
</dbReference>
<dbReference type="PANTHER" id="PTHR30146:SF138">
    <property type="entry name" value="TRANSCRIPTIONAL REGULATORY PROTEIN"/>
    <property type="match status" value="1"/>
</dbReference>
<dbReference type="Proteomes" id="UP001165413">
    <property type="component" value="Unassembled WGS sequence"/>
</dbReference>
<dbReference type="InterPro" id="IPR000843">
    <property type="entry name" value="HTH_LacI"/>
</dbReference>
<dbReference type="RefSeq" id="WP_254101155.1">
    <property type="nucleotide sequence ID" value="NZ_JANATA010000016.1"/>
</dbReference>
<dbReference type="SUPFAM" id="SSF53822">
    <property type="entry name" value="Periplasmic binding protein-like I"/>
    <property type="match status" value="1"/>
</dbReference>
<dbReference type="CDD" id="cd06279">
    <property type="entry name" value="PBP1_LacI-like"/>
    <property type="match status" value="1"/>
</dbReference>
<feature type="domain" description="HTH lacI-type" evidence="4">
    <location>
        <begin position="3"/>
        <end position="58"/>
    </location>
</feature>
<dbReference type="InterPro" id="IPR010982">
    <property type="entry name" value="Lambda_DNA-bd_dom_sf"/>
</dbReference>
<evidence type="ECO:0000256" key="2">
    <source>
        <dbReference type="ARBA" id="ARBA00023125"/>
    </source>
</evidence>
<dbReference type="InterPro" id="IPR028082">
    <property type="entry name" value="Peripla_BP_I"/>
</dbReference>
<dbReference type="SMART" id="SM00354">
    <property type="entry name" value="HTH_LACI"/>
    <property type="match status" value="1"/>
</dbReference>
<dbReference type="AlphaFoldDB" id="A0AA41X463"/>
<dbReference type="SUPFAM" id="SSF47413">
    <property type="entry name" value="lambda repressor-like DNA-binding domains"/>
    <property type="match status" value="1"/>
</dbReference>
<name>A0AA41X463_9ALTE</name>
<proteinExistence type="predicted"/>
<keyword evidence="6" id="KW-1185">Reference proteome</keyword>
<evidence type="ECO:0000256" key="1">
    <source>
        <dbReference type="ARBA" id="ARBA00023015"/>
    </source>
</evidence>
<dbReference type="EMBL" id="JANATA010000016">
    <property type="protein sequence ID" value="MCP3429148.1"/>
    <property type="molecule type" value="Genomic_DNA"/>
</dbReference>
<gene>
    <name evidence="5" type="ORF">NLF92_09355</name>
</gene>
<evidence type="ECO:0000313" key="6">
    <source>
        <dbReference type="Proteomes" id="UP001165413"/>
    </source>
</evidence>
<accession>A0AA41X463</accession>
<evidence type="ECO:0000313" key="5">
    <source>
        <dbReference type="EMBL" id="MCP3429148.1"/>
    </source>
</evidence>
<dbReference type="InterPro" id="IPR046335">
    <property type="entry name" value="LacI/GalR-like_sensor"/>
</dbReference>
<dbReference type="GO" id="GO:0003700">
    <property type="term" value="F:DNA-binding transcription factor activity"/>
    <property type="evidence" value="ECO:0007669"/>
    <property type="project" value="TreeGrafter"/>
</dbReference>
<comment type="caution">
    <text evidence="5">The sequence shown here is derived from an EMBL/GenBank/DDBJ whole genome shotgun (WGS) entry which is preliminary data.</text>
</comment>
<evidence type="ECO:0000256" key="3">
    <source>
        <dbReference type="ARBA" id="ARBA00023163"/>
    </source>
</evidence>
<dbReference type="PROSITE" id="PS50932">
    <property type="entry name" value="HTH_LACI_2"/>
    <property type="match status" value="1"/>
</dbReference>
<dbReference type="Gene3D" id="3.40.50.2300">
    <property type="match status" value="2"/>
</dbReference>
<protein>
    <submittedName>
        <fullName evidence="5">LacI family DNA-binding transcriptional regulator</fullName>
    </submittedName>
</protein>
<dbReference type="GO" id="GO:0000976">
    <property type="term" value="F:transcription cis-regulatory region binding"/>
    <property type="evidence" value="ECO:0007669"/>
    <property type="project" value="TreeGrafter"/>
</dbReference>
<reference evidence="5" key="1">
    <citation type="submission" date="2022-07" db="EMBL/GenBank/DDBJ databases">
        <title>Characterization of the Novel Bacterium Alteromonas immobilis LMIT006 and Alteromonas gregis LMIT007.</title>
        <authorList>
            <person name="Lin X."/>
        </authorList>
    </citation>
    <scope>NUCLEOTIDE SEQUENCE</scope>
    <source>
        <strain evidence="5">LMIT007</strain>
    </source>
</reference>
<dbReference type="Gene3D" id="1.10.260.40">
    <property type="entry name" value="lambda repressor-like DNA-binding domains"/>
    <property type="match status" value="1"/>
</dbReference>
<evidence type="ECO:0000259" key="4">
    <source>
        <dbReference type="PROSITE" id="PS50932"/>
    </source>
</evidence>
<sequence length="342" mass="37427">MNLTLKSVAQELGVSTATISNAFNKPDQLSVKRREEILAKCEELGYSGPNKAARSLRRGKTGIIAVVLVDSIQYVVSDAIASTFVKGASRVFEEQQQQLLLVSGSSNDLSSVNDFVDGYLCYGSPTNGNLVNALKNSTKPVVTVDFNLGNFPSLNIDNSAATQVVAQQTLKKGDRIAVIGLRLIDSPVTCRVYDTKMYEPEISITRRRLQGYETAFAAADVIFDYDHLWSIPENIETHAMRAAKEVLTISPRPNIVYCMSDLIALYFIRAARDQGLRVPEDIRVVGFDGTKEGQRYQPNLTTVLQNSEEKGVKSAELLLSGSAESIILPHDVIFGESCPKAS</sequence>